<dbReference type="PANTHER" id="PTHR43877">
    <property type="entry name" value="AMINOALKYLPHOSPHONATE N-ACETYLTRANSFERASE-RELATED-RELATED"/>
    <property type="match status" value="1"/>
</dbReference>
<dbReference type="Proteomes" id="UP000297549">
    <property type="component" value="Unassembled WGS sequence"/>
</dbReference>
<keyword evidence="2" id="KW-0012">Acyltransferase</keyword>
<accession>A0A4Z0PVI4</accession>
<keyword evidence="5" id="KW-1185">Reference proteome</keyword>
<dbReference type="PROSITE" id="PS51186">
    <property type="entry name" value="GNAT"/>
    <property type="match status" value="1"/>
</dbReference>
<dbReference type="OrthoDB" id="3389160at2"/>
<gene>
    <name evidence="4" type="ORF">E5K00_16115</name>
</gene>
<protein>
    <submittedName>
        <fullName evidence="4">GNAT family N-acetyltransferase</fullName>
    </submittedName>
</protein>
<dbReference type="Gene3D" id="3.40.630.30">
    <property type="match status" value="1"/>
</dbReference>
<dbReference type="Pfam" id="PF00583">
    <property type="entry name" value="Acetyltransf_1"/>
    <property type="match status" value="1"/>
</dbReference>
<dbReference type="RefSeq" id="WP_135464336.1">
    <property type="nucleotide sequence ID" value="NZ_SRLC01000002.1"/>
</dbReference>
<dbReference type="InterPro" id="IPR016181">
    <property type="entry name" value="Acyl_CoA_acyltransferase"/>
</dbReference>
<feature type="domain" description="N-acetyltransferase" evidence="3">
    <location>
        <begin position="3"/>
        <end position="174"/>
    </location>
</feature>
<dbReference type="InterPro" id="IPR000182">
    <property type="entry name" value="GNAT_dom"/>
</dbReference>
<evidence type="ECO:0000256" key="1">
    <source>
        <dbReference type="ARBA" id="ARBA00022679"/>
    </source>
</evidence>
<sequence>MSIVVRALTALEATAQVPALTELFQDALESGAALGFMLPVAPGELQEYWHEVAQALTEGNRVLLVAEADGRIIGTAQLDLATKNNGLHRAEVCKVMVHSRARRQGIGRQLMQAVEDHARQHQRTTLILDTRQHDPSEQLYQQAGYTVGGVIPDFARSSSGELHATVIYYKLLFG</sequence>
<evidence type="ECO:0000259" key="3">
    <source>
        <dbReference type="PROSITE" id="PS51186"/>
    </source>
</evidence>
<evidence type="ECO:0000313" key="5">
    <source>
        <dbReference type="Proteomes" id="UP000297549"/>
    </source>
</evidence>
<evidence type="ECO:0000256" key="2">
    <source>
        <dbReference type="ARBA" id="ARBA00023315"/>
    </source>
</evidence>
<dbReference type="CDD" id="cd04301">
    <property type="entry name" value="NAT_SF"/>
    <property type="match status" value="1"/>
</dbReference>
<dbReference type="GO" id="GO:0016747">
    <property type="term" value="F:acyltransferase activity, transferring groups other than amino-acyl groups"/>
    <property type="evidence" value="ECO:0007669"/>
    <property type="project" value="InterPro"/>
</dbReference>
<organism evidence="4 5">
    <name type="scientific">Hymenobacter aquaticus</name>
    <dbReference type="NCBI Taxonomy" id="1867101"/>
    <lineage>
        <taxon>Bacteria</taxon>
        <taxon>Pseudomonadati</taxon>
        <taxon>Bacteroidota</taxon>
        <taxon>Cytophagia</taxon>
        <taxon>Cytophagales</taxon>
        <taxon>Hymenobacteraceae</taxon>
        <taxon>Hymenobacter</taxon>
    </lineage>
</organism>
<reference evidence="4 5" key="1">
    <citation type="submission" date="2019-04" db="EMBL/GenBank/DDBJ databases">
        <authorList>
            <person name="Feng G."/>
            <person name="Zhang J."/>
            <person name="Zhu H."/>
        </authorList>
    </citation>
    <scope>NUCLEOTIDE SEQUENCE [LARGE SCALE GENOMIC DNA]</scope>
    <source>
        <strain evidence="4 5">JCM 31653</strain>
    </source>
</reference>
<dbReference type="SUPFAM" id="SSF55729">
    <property type="entry name" value="Acyl-CoA N-acyltransferases (Nat)"/>
    <property type="match status" value="1"/>
</dbReference>
<dbReference type="InterPro" id="IPR050832">
    <property type="entry name" value="Bact_Acetyltransf"/>
</dbReference>
<proteinExistence type="predicted"/>
<comment type="caution">
    <text evidence="4">The sequence shown here is derived from an EMBL/GenBank/DDBJ whole genome shotgun (WGS) entry which is preliminary data.</text>
</comment>
<name>A0A4Z0PVI4_9BACT</name>
<dbReference type="EMBL" id="SRLC01000002">
    <property type="protein sequence ID" value="TGE21790.1"/>
    <property type="molecule type" value="Genomic_DNA"/>
</dbReference>
<dbReference type="AlphaFoldDB" id="A0A4Z0PVI4"/>
<evidence type="ECO:0000313" key="4">
    <source>
        <dbReference type="EMBL" id="TGE21790.1"/>
    </source>
</evidence>
<keyword evidence="1 4" id="KW-0808">Transferase</keyword>